<dbReference type="Proteomes" id="UP000568380">
    <property type="component" value="Unassembled WGS sequence"/>
</dbReference>
<reference evidence="1 2" key="1">
    <citation type="submission" date="2020-08" db="EMBL/GenBank/DDBJ databases">
        <title>Genomic Encyclopedia of Type Strains, Phase IV (KMG-IV): sequencing the most valuable type-strain genomes for metagenomic binning, comparative biology and taxonomic classification.</title>
        <authorList>
            <person name="Goeker M."/>
        </authorList>
    </citation>
    <scope>NUCLEOTIDE SEQUENCE [LARGE SCALE GENOMIC DNA]</scope>
    <source>
        <strain evidence="1 2">DSM 45385</strain>
    </source>
</reference>
<keyword evidence="2" id="KW-1185">Reference proteome</keyword>
<name>A0A7W8EG69_9ACTN</name>
<protein>
    <submittedName>
        <fullName evidence="1">Uncharacterized protein</fullName>
    </submittedName>
</protein>
<gene>
    <name evidence="1" type="ORF">HNR40_005026</name>
</gene>
<sequence>MADGLAVHAAETTPEVMRAVIARHLDELARRA</sequence>
<evidence type="ECO:0000313" key="2">
    <source>
        <dbReference type="Proteomes" id="UP000568380"/>
    </source>
</evidence>
<accession>A0A7W8EG69</accession>
<dbReference type="EMBL" id="JACHIN010000006">
    <property type="protein sequence ID" value="MBB5079540.1"/>
    <property type="molecule type" value="Genomic_DNA"/>
</dbReference>
<comment type="caution">
    <text evidence="1">The sequence shown here is derived from an EMBL/GenBank/DDBJ whole genome shotgun (WGS) entry which is preliminary data.</text>
</comment>
<organism evidence="1 2">
    <name type="scientific">Nonomuraea endophytica</name>
    <dbReference type="NCBI Taxonomy" id="714136"/>
    <lineage>
        <taxon>Bacteria</taxon>
        <taxon>Bacillati</taxon>
        <taxon>Actinomycetota</taxon>
        <taxon>Actinomycetes</taxon>
        <taxon>Streptosporangiales</taxon>
        <taxon>Streptosporangiaceae</taxon>
        <taxon>Nonomuraea</taxon>
    </lineage>
</organism>
<evidence type="ECO:0000313" key="1">
    <source>
        <dbReference type="EMBL" id="MBB5079540.1"/>
    </source>
</evidence>
<proteinExistence type="predicted"/>
<dbReference type="AlphaFoldDB" id="A0A7W8EG69"/>